<evidence type="ECO:0000256" key="3">
    <source>
        <dbReference type="ARBA" id="ARBA00022448"/>
    </source>
</evidence>
<feature type="transmembrane region" description="Helical" evidence="12">
    <location>
        <begin position="916"/>
        <end position="938"/>
    </location>
</feature>
<feature type="compositionally biased region" description="Basic and acidic residues" evidence="11">
    <location>
        <begin position="34"/>
        <end position="46"/>
    </location>
</feature>
<feature type="compositionally biased region" description="Polar residues" evidence="11">
    <location>
        <begin position="10"/>
        <end position="33"/>
    </location>
</feature>
<feature type="region of interest" description="Disordered" evidence="11">
    <location>
        <begin position="1"/>
        <end position="46"/>
    </location>
</feature>
<dbReference type="GO" id="GO:0016887">
    <property type="term" value="F:ATP hydrolysis activity"/>
    <property type="evidence" value="ECO:0007669"/>
    <property type="project" value="InterPro"/>
</dbReference>
<dbReference type="PROSITE" id="PS50929">
    <property type="entry name" value="ABC_TM1F"/>
    <property type="match status" value="2"/>
</dbReference>
<gene>
    <name evidence="15" type="ORF">FSB_LOCUS36710</name>
</gene>
<evidence type="ECO:0000256" key="6">
    <source>
        <dbReference type="ARBA" id="ARBA00022741"/>
    </source>
</evidence>
<feature type="transmembrane region" description="Helical" evidence="12">
    <location>
        <begin position="724"/>
        <end position="748"/>
    </location>
</feature>
<evidence type="ECO:0000256" key="11">
    <source>
        <dbReference type="SAM" id="MobiDB-lite"/>
    </source>
</evidence>
<dbReference type="FunFam" id="3.40.50.300:FF:000066">
    <property type="entry name" value="ABC transporter B family member 1"/>
    <property type="match status" value="2"/>
</dbReference>
<protein>
    <submittedName>
        <fullName evidence="15">Uncharacterized protein</fullName>
    </submittedName>
</protein>
<feature type="transmembrane region" description="Helical" evidence="12">
    <location>
        <begin position="819"/>
        <end position="849"/>
    </location>
</feature>
<keyword evidence="6" id="KW-0547">Nucleotide-binding</keyword>
<sequence>MAVENGLGGQTYTDEATTSKSNGEAEKTSSMNGHQEDSKKSKEDEKTNTVPFRKLFSFADSTDVLLMILGTIGSIGNGVCMPLMTVLFGELTDSFGGNQNDHVVDVVSKVCIKFMYLAVGAAVAAFLQVACWMVTGERQAARIRNLYLKTILRQDVAFFDKETNTGEVVGRMSGDTVLIQDAMGEKVGKFVQLISTFVGGFVIAFIKGWLLTLVLLSSIPLLVASGAVMSIIISKLASNGQNAYAKAANVVEQTIGSIRTVASFTGEKQAITNYNKFLVKAYKAGIHEGLAAGFGLGTVMLVIFCSYSLAIWFGAKMILDRGYTGGEVLNVIIAVFTGSMSLGQASPCMSAFAAGQAAAFKMFETIERKPIIDAYDTKGRTLDDIHGDVELRDVYFSYPSRPDEQIFNGFSLSIPSGTTTALVGQSGSGKSTVISLIERFYDPHAGEVLIDGINLKEFQLNWIRGKIGLVSQEPVLFASSIKENIAYGKDGATTEEIRAAAELANAAKFIDKLPQGLDTMVGEHGTQLSGGQKQRIAIARAILKDPRILLLDEATSALDAESERVVQEALDRIMVNRTTVIVAHRLSTIRNADMIAVIHRGKMVEKGSHSELLKDPEGAYSQLIRLQEVNKESELAVDDQNKPEITVESFRQSSQRMSIQRSISRGSSGVGNSSRHSFSVSFGLPTGVNVPDIAREEPDTPSLPTEQLPEVPLRRMAYLNKPEIPVLIIGAIAAIMNGVIFPIFGVLISGVIKTFYEPPKELKKDSEFWALICFGPWSGIISSDSSTIILLCCGWMLSADAASVRALVGDALGQMVENIAAAVAGLLIAFIASWQLALIILVLLPLIGINGFVQVKFMKGFSADAKMMYEEASQVANDAVGSIRTVASFCAEEKVMQLYKRKCEGPMRTGIRQGMISGIGFGLSFFLLFSVYATSFYAGARLVEDGKTTFSDVFLVFFALIMAALGISQSSSFAPDSSKAKTAAGSIFSIIDRKSKIDPSEESGMKLDDVKGEIELRHVSFKYPSRPDIQIFRDLNLTIHSGKTIALVGESGSGKSTVISLLQRFYDPESGHITLDGIEIQKLQLKWLRQQMGLVSQEPILFNETIRANIAYGKEGDATEAEIIAASELANAHKFISSLQQGYDTMVGERGVQLSGGQKQRVAIARAIVKSPKILLLDEATSALDAESEKVVQDALDRIMVNRTTVVVAHRLSTIKNADLIAVVKNGVIVEKGKHEKLINIKDGFYASLVALHSSASTA</sequence>
<feature type="transmembrane region" description="Helical" evidence="12">
    <location>
        <begin position="64"/>
        <end position="88"/>
    </location>
</feature>
<dbReference type="CDD" id="cd18577">
    <property type="entry name" value="ABC_6TM_Pgp_ABCB1_D1_like"/>
    <property type="match status" value="1"/>
</dbReference>
<dbReference type="Gene3D" id="1.20.1560.10">
    <property type="entry name" value="ABC transporter type 1, transmembrane domain"/>
    <property type="match status" value="2"/>
</dbReference>
<dbReference type="GO" id="GO:0015421">
    <property type="term" value="F:ABC-type oligopeptide transporter activity"/>
    <property type="evidence" value="ECO:0007669"/>
    <property type="project" value="TreeGrafter"/>
</dbReference>
<name>A0A2N9HAC5_FAGSY</name>
<evidence type="ECO:0000256" key="1">
    <source>
        <dbReference type="ARBA" id="ARBA00004651"/>
    </source>
</evidence>
<feature type="transmembrane region" description="Helical" evidence="12">
    <location>
        <begin position="950"/>
        <end position="968"/>
    </location>
</feature>
<dbReference type="InterPro" id="IPR036640">
    <property type="entry name" value="ABC1_TM_sf"/>
</dbReference>
<evidence type="ECO:0000256" key="10">
    <source>
        <dbReference type="ARBA" id="ARBA00023180"/>
    </source>
</evidence>
<reference evidence="15" key="1">
    <citation type="submission" date="2018-02" db="EMBL/GenBank/DDBJ databases">
        <authorList>
            <person name="Cohen D.B."/>
            <person name="Kent A.D."/>
        </authorList>
    </citation>
    <scope>NUCLEOTIDE SEQUENCE</scope>
</reference>
<feature type="transmembrane region" description="Helical" evidence="12">
    <location>
        <begin position="768"/>
        <end position="799"/>
    </location>
</feature>
<feature type="domain" description="ABC transmembrane type-1" evidence="14">
    <location>
        <begin position="68"/>
        <end position="354"/>
    </location>
</feature>
<dbReference type="Gene3D" id="3.40.50.300">
    <property type="entry name" value="P-loop containing nucleotide triphosphate hydrolases"/>
    <property type="match status" value="2"/>
</dbReference>
<feature type="transmembrane region" description="Helical" evidence="12">
    <location>
        <begin position="190"/>
        <end position="206"/>
    </location>
</feature>
<evidence type="ECO:0000259" key="14">
    <source>
        <dbReference type="PROSITE" id="PS50929"/>
    </source>
</evidence>
<keyword evidence="9 12" id="KW-0472">Membrane</keyword>
<dbReference type="PANTHER" id="PTHR43394:SF16">
    <property type="entry name" value="ABC TRANSPORTER B FAMILY MEMBER 4-LIKE ISOFORM X1"/>
    <property type="match status" value="1"/>
</dbReference>
<dbReference type="FunFam" id="1.20.1560.10:FF:000044">
    <property type="entry name" value="ABC transporter B family member 9"/>
    <property type="match status" value="1"/>
</dbReference>
<evidence type="ECO:0000259" key="13">
    <source>
        <dbReference type="PROSITE" id="PS50893"/>
    </source>
</evidence>
<accession>A0A2N9HAC5</accession>
<evidence type="ECO:0000256" key="8">
    <source>
        <dbReference type="ARBA" id="ARBA00022989"/>
    </source>
</evidence>
<dbReference type="InterPro" id="IPR011527">
    <property type="entry name" value="ABC1_TM_dom"/>
</dbReference>
<comment type="similarity">
    <text evidence="2">Belongs to the ABC transporter superfamily. ABCB family. Multidrug resistance exporter (TC 3.A.1.201) subfamily.</text>
</comment>
<dbReference type="InterPro" id="IPR027417">
    <property type="entry name" value="P-loop_NTPase"/>
</dbReference>
<dbReference type="GO" id="GO:0005886">
    <property type="term" value="C:plasma membrane"/>
    <property type="evidence" value="ECO:0007669"/>
    <property type="project" value="UniProtKB-SubCell"/>
</dbReference>
<dbReference type="CDD" id="cd18578">
    <property type="entry name" value="ABC_6TM_Pgp_ABCB1_D2_like"/>
    <property type="match status" value="1"/>
</dbReference>
<organism evidence="15">
    <name type="scientific">Fagus sylvatica</name>
    <name type="common">Beechnut</name>
    <dbReference type="NCBI Taxonomy" id="28930"/>
    <lineage>
        <taxon>Eukaryota</taxon>
        <taxon>Viridiplantae</taxon>
        <taxon>Streptophyta</taxon>
        <taxon>Embryophyta</taxon>
        <taxon>Tracheophyta</taxon>
        <taxon>Spermatophyta</taxon>
        <taxon>Magnoliopsida</taxon>
        <taxon>eudicotyledons</taxon>
        <taxon>Gunneridae</taxon>
        <taxon>Pentapetalae</taxon>
        <taxon>rosids</taxon>
        <taxon>fabids</taxon>
        <taxon>Fagales</taxon>
        <taxon>Fagaceae</taxon>
        <taxon>Fagus</taxon>
    </lineage>
</organism>
<feature type="transmembrane region" description="Helical" evidence="12">
    <location>
        <begin position="212"/>
        <end position="233"/>
    </location>
</feature>
<evidence type="ECO:0000256" key="12">
    <source>
        <dbReference type="SAM" id="Phobius"/>
    </source>
</evidence>
<evidence type="ECO:0000256" key="7">
    <source>
        <dbReference type="ARBA" id="ARBA00022840"/>
    </source>
</evidence>
<dbReference type="InterPro" id="IPR003439">
    <property type="entry name" value="ABC_transporter-like_ATP-bd"/>
</dbReference>
<dbReference type="GO" id="GO:0090374">
    <property type="term" value="P:oligopeptide export from mitochondrion"/>
    <property type="evidence" value="ECO:0007669"/>
    <property type="project" value="TreeGrafter"/>
</dbReference>
<dbReference type="PANTHER" id="PTHR43394">
    <property type="entry name" value="ATP-DEPENDENT PERMEASE MDL1, MITOCHONDRIAL"/>
    <property type="match status" value="1"/>
</dbReference>
<dbReference type="SUPFAM" id="SSF52540">
    <property type="entry name" value="P-loop containing nucleoside triphosphate hydrolases"/>
    <property type="match status" value="2"/>
</dbReference>
<keyword evidence="7" id="KW-0067">ATP-binding</keyword>
<dbReference type="Pfam" id="PF00664">
    <property type="entry name" value="ABC_membrane"/>
    <property type="match status" value="2"/>
</dbReference>
<dbReference type="SMART" id="SM00382">
    <property type="entry name" value="AAA"/>
    <property type="match status" value="2"/>
</dbReference>
<dbReference type="EMBL" id="OIVN01003108">
    <property type="protein sequence ID" value="SPD08828.1"/>
    <property type="molecule type" value="Genomic_DNA"/>
</dbReference>
<keyword evidence="3" id="KW-0813">Transport</keyword>
<feature type="transmembrane region" description="Helical" evidence="12">
    <location>
        <begin position="290"/>
        <end position="313"/>
    </location>
</feature>
<dbReference type="GO" id="GO:0005524">
    <property type="term" value="F:ATP binding"/>
    <property type="evidence" value="ECO:0007669"/>
    <property type="project" value="UniProtKB-KW"/>
</dbReference>
<evidence type="ECO:0000256" key="2">
    <source>
        <dbReference type="ARBA" id="ARBA00007577"/>
    </source>
</evidence>
<keyword evidence="10" id="KW-0325">Glycoprotein</keyword>
<dbReference type="InterPro" id="IPR003593">
    <property type="entry name" value="AAA+_ATPase"/>
</dbReference>
<feature type="domain" description="ABC transporter" evidence="13">
    <location>
        <begin position="389"/>
        <end position="625"/>
    </location>
</feature>
<feature type="domain" description="ABC transmembrane type-1" evidence="14">
    <location>
        <begin position="797"/>
        <end position="979"/>
    </location>
</feature>
<keyword evidence="8 12" id="KW-1133">Transmembrane helix</keyword>
<dbReference type="AlphaFoldDB" id="A0A2N9HAC5"/>
<proteinExistence type="inferred from homology"/>
<dbReference type="InterPro" id="IPR039421">
    <property type="entry name" value="Type_1_exporter"/>
</dbReference>
<keyword evidence="4 12" id="KW-0812">Transmembrane</keyword>
<evidence type="ECO:0000256" key="5">
    <source>
        <dbReference type="ARBA" id="ARBA00022737"/>
    </source>
</evidence>
<keyword evidence="5" id="KW-0677">Repeat</keyword>
<evidence type="ECO:0000256" key="4">
    <source>
        <dbReference type="ARBA" id="ARBA00022692"/>
    </source>
</evidence>
<feature type="transmembrane region" description="Helical" evidence="12">
    <location>
        <begin position="114"/>
        <end position="134"/>
    </location>
</feature>
<dbReference type="PROSITE" id="PS50893">
    <property type="entry name" value="ABC_TRANSPORTER_2"/>
    <property type="match status" value="2"/>
</dbReference>
<dbReference type="PROSITE" id="PS00211">
    <property type="entry name" value="ABC_TRANSPORTER_1"/>
    <property type="match status" value="2"/>
</dbReference>
<comment type="subcellular location">
    <subcellularLocation>
        <location evidence="1">Cell membrane</location>
        <topology evidence="1">Multi-pass membrane protein</topology>
    </subcellularLocation>
</comment>
<dbReference type="InterPro" id="IPR017871">
    <property type="entry name" value="ABC_transporter-like_CS"/>
</dbReference>
<feature type="domain" description="ABC transporter" evidence="13">
    <location>
        <begin position="1014"/>
        <end position="1251"/>
    </location>
</feature>
<dbReference type="GO" id="GO:0005743">
    <property type="term" value="C:mitochondrial inner membrane"/>
    <property type="evidence" value="ECO:0007669"/>
    <property type="project" value="TreeGrafter"/>
</dbReference>
<evidence type="ECO:0000313" key="15">
    <source>
        <dbReference type="EMBL" id="SPD08828.1"/>
    </source>
</evidence>
<evidence type="ECO:0000256" key="9">
    <source>
        <dbReference type="ARBA" id="ARBA00023136"/>
    </source>
</evidence>
<dbReference type="Pfam" id="PF00005">
    <property type="entry name" value="ABC_tran"/>
    <property type="match status" value="2"/>
</dbReference>
<dbReference type="SUPFAM" id="SSF90123">
    <property type="entry name" value="ABC transporter transmembrane region"/>
    <property type="match status" value="2"/>
</dbReference>
<dbReference type="FunFam" id="1.20.1560.10:FF:000244">
    <property type="entry name" value="ATP-binding cassette protein subfamily B, member 2, putative"/>
    <property type="match status" value="1"/>
</dbReference>
<dbReference type="CDD" id="cd03249">
    <property type="entry name" value="ABC_MTABC3_MDL1_MDL2"/>
    <property type="match status" value="2"/>
</dbReference>